<feature type="chain" id="PRO_5005600129" evidence="6">
    <location>
        <begin position="20"/>
        <end position="304"/>
    </location>
</feature>
<organism evidence="8 9">
    <name type="scientific">Vibrio nereis</name>
    <dbReference type="NCBI Taxonomy" id="693"/>
    <lineage>
        <taxon>Bacteria</taxon>
        <taxon>Pseudomonadati</taxon>
        <taxon>Pseudomonadota</taxon>
        <taxon>Gammaproteobacteria</taxon>
        <taxon>Vibrionales</taxon>
        <taxon>Vibrionaceae</taxon>
        <taxon>Vibrio</taxon>
    </lineage>
</organism>
<dbReference type="InterPro" id="IPR033870">
    <property type="entry name" value="FatB"/>
</dbReference>
<dbReference type="InterPro" id="IPR002491">
    <property type="entry name" value="ABC_transptr_periplasmic_BD"/>
</dbReference>
<dbReference type="PATRIC" id="fig|693.5.peg.920"/>
<sequence>MKLKAVALALAMLTFGANAKVVEVEHMQGKTKLESNPERVVVIGLGPLDTVKAFGVEPVAVSTVSMFPDYLEQYRKGDFVSAGSLSEPNFETIYTQKPDLIIVGPRAAAKYEELSEIAPTIVYALDSSKGYWETTQEQWRILGEVFEKQDFVEQKIAKLDGAFKEIRDYNQSKNIDALTVMSAGGNVTTFGPNSRFGSVYKDFGFTETANEVKDGGNHGDLVSYEFIREKNPSTLLIVDKDILINKGKGSTVKRDFENDLVKATNAYKNNKMAYLDINAWYLSIGGMRATEQMIDDVKSTTSLN</sequence>
<evidence type="ECO:0000259" key="7">
    <source>
        <dbReference type="PROSITE" id="PS50983"/>
    </source>
</evidence>
<dbReference type="PANTHER" id="PTHR30532:SF28">
    <property type="entry name" value="PETROBACTIN-BINDING PROTEIN YCLQ"/>
    <property type="match status" value="1"/>
</dbReference>
<dbReference type="PANTHER" id="PTHR30532">
    <property type="entry name" value="IRON III DICITRATE-BINDING PERIPLASMIC PROTEIN"/>
    <property type="match status" value="1"/>
</dbReference>
<evidence type="ECO:0000256" key="2">
    <source>
        <dbReference type="ARBA" id="ARBA00008814"/>
    </source>
</evidence>
<keyword evidence="4" id="KW-0408">Iron</keyword>
<gene>
    <name evidence="8" type="ORF">AKJ17_04530</name>
</gene>
<dbReference type="Proteomes" id="UP000037515">
    <property type="component" value="Unassembled WGS sequence"/>
</dbReference>
<proteinExistence type="inferred from homology"/>
<evidence type="ECO:0000256" key="5">
    <source>
        <dbReference type="ARBA" id="ARBA00022729"/>
    </source>
</evidence>
<dbReference type="STRING" id="693.AKJ17_04530"/>
<comment type="caution">
    <text evidence="8">The sequence shown here is derived from an EMBL/GenBank/DDBJ whole genome shotgun (WGS) entry which is preliminary data.</text>
</comment>
<dbReference type="InterPro" id="IPR051313">
    <property type="entry name" value="Bact_iron-sidero_bind"/>
</dbReference>
<dbReference type="GO" id="GO:0030288">
    <property type="term" value="C:outer membrane-bounded periplasmic space"/>
    <property type="evidence" value="ECO:0007669"/>
    <property type="project" value="TreeGrafter"/>
</dbReference>
<dbReference type="OrthoDB" id="63946at2"/>
<evidence type="ECO:0000313" key="9">
    <source>
        <dbReference type="Proteomes" id="UP000037515"/>
    </source>
</evidence>
<keyword evidence="9" id="KW-1185">Reference proteome</keyword>
<reference evidence="9" key="1">
    <citation type="submission" date="2015-08" db="EMBL/GenBank/DDBJ databases">
        <title>Vibrio galatheae sp. nov., a novel member of the Vibrionaceae family isolated from the Solomon Islands.</title>
        <authorList>
            <person name="Giubergia S."/>
            <person name="Machado H."/>
            <person name="Mateiu R.V."/>
            <person name="Gram L."/>
        </authorList>
    </citation>
    <scope>NUCLEOTIDE SEQUENCE [LARGE SCALE GENOMIC DNA]</scope>
    <source>
        <strain evidence="9">DSM 19584</strain>
    </source>
</reference>
<feature type="signal peptide" evidence="6">
    <location>
        <begin position="1"/>
        <end position="19"/>
    </location>
</feature>
<keyword evidence="3" id="KW-0813">Transport</keyword>
<comment type="similarity">
    <text evidence="2">Belongs to the bacterial solute-binding protein 8 family.</text>
</comment>
<evidence type="ECO:0000313" key="8">
    <source>
        <dbReference type="EMBL" id="KOO04186.1"/>
    </source>
</evidence>
<evidence type="ECO:0000256" key="3">
    <source>
        <dbReference type="ARBA" id="ARBA00022448"/>
    </source>
</evidence>
<feature type="domain" description="Fe/B12 periplasmic-binding" evidence="7">
    <location>
        <begin position="39"/>
        <end position="304"/>
    </location>
</feature>
<dbReference type="SUPFAM" id="SSF53807">
    <property type="entry name" value="Helical backbone' metal receptor"/>
    <property type="match status" value="1"/>
</dbReference>
<accession>A0A0M0HQ71</accession>
<comment type="subcellular location">
    <subcellularLocation>
        <location evidence="1">Cell envelope</location>
    </subcellularLocation>
</comment>
<keyword evidence="4" id="KW-0410">Iron transport</keyword>
<dbReference type="PROSITE" id="PS50983">
    <property type="entry name" value="FE_B12_PBP"/>
    <property type="match status" value="1"/>
</dbReference>
<protein>
    <submittedName>
        <fullName evidence="8">Enterochelin ABC transporter substrate-binding protein</fullName>
    </submittedName>
</protein>
<dbReference type="CDD" id="cd01140">
    <property type="entry name" value="FatB"/>
    <property type="match status" value="1"/>
</dbReference>
<keyword evidence="4" id="KW-0406">Ion transport</keyword>
<dbReference type="Pfam" id="PF01497">
    <property type="entry name" value="Peripla_BP_2"/>
    <property type="match status" value="1"/>
</dbReference>
<name>A0A0M0HQ71_VIBNE</name>
<evidence type="ECO:0000256" key="1">
    <source>
        <dbReference type="ARBA" id="ARBA00004196"/>
    </source>
</evidence>
<dbReference type="GO" id="GO:1901678">
    <property type="term" value="P:iron coordination entity transport"/>
    <property type="evidence" value="ECO:0007669"/>
    <property type="project" value="UniProtKB-ARBA"/>
</dbReference>
<dbReference type="RefSeq" id="WP_053394597.1">
    <property type="nucleotide sequence ID" value="NZ_CANLZT010000002.1"/>
</dbReference>
<keyword evidence="5 6" id="KW-0732">Signal</keyword>
<dbReference type="AlphaFoldDB" id="A0A0M0HQ71"/>
<evidence type="ECO:0000256" key="4">
    <source>
        <dbReference type="ARBA" id="ARBA00022496"/>
    </source>
</evidence>
<evidence type="ECO:0000256" key="6">
    <source>
        <dbReference type="SAM" id="SignalP"/>
    </source>
</evidence>
<dbReference type="EMBL" id="LHPJ01000005">
    <property type="protein sequence ID" value="KOO04186.1"/>
    <property type="molecule type" value="Genomic_DNA"/>
</dbReference>
<dbReference type="Gene3D" id="3.40.50.1980">
    <property type="entry name" value="Nitrogenase molybdenum iron protein domain"/>
    <property type="match status" value="2"/>
</dbReference>